<comment type="subcellular location">
    <subcellularLocation>
        <location evidence="1">Membrane</location>
        <topology evidence="1">Single-pass membrane protein</topology>
    </subcellularLocation>
</comment>
<feature type="transmembrane region" description="Helical" evidence="6">
    <location>
        <begin position="6"/>
        <end position="23"/>
    </location>
</feature>
<evidence type="ECO:0000256" key="6">
    <source>
        <dbReference type="SAM" id="Phobius"/>
    </source>
</evidence>
<evidence type="ECO:0000256" key="1">
    <source>
        <dbReference type="ARBA" id="ARBA00004167"/>
    </source>
</evidence>
<comment type="caution">
    <text evidence="7">The sequence shown here is derived from an EMBL/GenBank/DDBJ whole genome shotgun (WGS) entry which is preliminary data.</text>
</comment>
<dbReference type="InterPro" id="IPR005359">
    <property type="entry name" value="UPF0154"/>
</dbReference>
<comment type="similarity">
    <text evidence="2">Belongs to the UPF0154 family.</text>
</comment>
<protein>
    <submittedName>
        <fullName evidence="7">UPF0154 protein</fullName>
    </submittedName>
</protein>
<evidence type="ECO:0000256" key="3">
    <source>
        <dbReference type="ARBA" id="ARBA00022692"/>
    </source>
</evidence>
<keyword evidence="3 6" id="KW-0812">Transmembrane</keyword>
<keyword evidence="5 6" id="KW-0472">Membrane</keyword>
<name>W7BB84_9LIST</name>
<sequence length="69" mass="7891">MWIYILVGLVCLLAGLAGGFFIARRYMMNYLKNNPPVNEQMLQMMMAQMGPKTVSKENQSNDECDEQTI</sequence>
<evidence type="ECO:0000256" key="2">
    <source>
        <dbReference type="ARBA" id="ARBA00006694"/>
    </source>
</evidence>
<dbReference type="GO" id="GO:0016020">
    <property type="term" value="C:membrane"/>
    <property type="evidence" value="ECO:0007669"/>
    <property type="project" value="UniProtKB-SubCell"/>
</dbReference>
<dbReference type="EMBL" id="AOCG01000014">
    <property type="protein sequence ID" value="EUJ17233.1"/>
    <property type="molecule type" value="Genomic_DNA"/>
</dbReference>
<gene>
    <name evidence="7" type="ORF">MAQA_13695</name>
</gene>
<keyword evidence="4 6" id="KW-1133">Transmembrane helix</keyword>
<reference evidence="7 8" key="1">
    <citation type="journal article" date="2014" name="Int. J. Syst. Evol. Microbiol.">
        <title>Listeria floridensis sp. nov., Listeria aquatica sp. nov., Listeria cornellensis sp. nov., Listeria riparia sp. nov. and Listeria grandensis sp. nov., from agricultural and natural environments.</title>
        <authorList>
            <person name="den Bakker H.C."/>
            <person name="Warchocki S."/>
            <person name="Wright E.M."/>
            <person name="Allred A.F."/>
            <person name="Ahlstrom C."/>
            <person name="Manuel C.S."/>
            <person name="Stasiewicz M.J."/>
            <person name="Burrell A."/>
            <person name="Roof S."/>
            <person name="Strawn L."/>
            <person name="Fortes E.D."/>
            <person name="Nightingale K.K."/>
            <person name="Kephart D."/>
            <person name="Wiedmann M."/>
        </authorList>
    </citation>
    <scope>NUCLEOTIDE SEQUENCE [LARGE SCALE GENOMIC DNA]</scope>
    <source>
        <strain evidence="7 8">FSL S10-1188</strain>
    </source>
</reference>
<dbReference type="Pfam" id="PF03672">
    <property type="entry name" value="UPF0154"/>
    <property type="match status" value="1"/>
</dbReference>
<evidence type="ECO:0000256" key="4">
    <source>
        <dbReference type="ARBA" id="ARBA00022989"/>
    </source>
</evidence>
<evidence type="ECO:0000313" key="8">
    <source>
        <dbReference type="Proteomes" id="UP000019246"/>
    </source>
</evidence>
<accession>W7BB84</accession>
<evidence type="ECO:0000256" key="5">
    <source>
        <dbReference type="ARBA" id="ARBA00023136"/>
    </source>
</evidence>
<dbReference type="Proteomes" id="UP000019246">
    <property type="component" value="Unassembled WGS sequence"/>
</dbReference>
<dbReference type="AlphaFoldDB" id="W7BB84"/>
<organism evidence="7 8">
    <name type="scientific">Listeria aquatica FSL S10-1188</name>
    <dbReference type="NCBI Taxonomy" id="1265818"/>
    <lineage>
        <taxon>Bacteria</taxon>
        <taxon>Bacillati</taxon>
        <taxon>Bacillota</taxon>
        <taxon>Bacilli</taxon>
        <taxon>Bacillales</taxon>
        <taxon>Listeriaceae</taxon>
        <taxon>Listeria</taxon>
    </lineage>
</organism>
<proteinExistence type="inferred from homology"/>
<evidence type="ECO:0000313" key="7">
    <source>
        <dbReference type="EMBL" id="EUJ17233.1"/>
    </source>
</evidence>
<keyword evidence="8" id="KW-1185">Reference proteome</keyword>
<dbReference type="STRING" id="1265818.MAQA_13695"/>
<dbReference type="PATRIC" id="fig|1265818.5.peg.2763"/>